<keyword evidence="7" id="KW-0326">Glycosidase</keyword>
<evidence type="ECO:0000313" key="13">
    <source>
        <dbReference type="EMBL" id="ROT62149.1"/>
    </source>
</evidence>
<dbReference type="Pfam" id="PF01120">
    <property type="entry name" value="Alpha_L_fucos"/>
    <property type="match status" value="1"/>
</dbReference>
<dbReference type="FunFam" id="3.20.20.80:FF:000027">
    <property type="entry name" value="Alpha-L-fucosidase"/>
    <property type="match status" value="1"/>
</dbReference>
<accession>A0A3R7LT31</accession>
<evidence type="ECO:0000256" key="2">
    <source>
        <dbReference type="ARBA" id="ARBA00007951"/>
    </source>
</evidence>
<feature type="domain" description="Alpha-L-fucosidase C-terminal" evidence="12">
    <location>
        <begin position="361"/>
        <end position="410"/>
    </location>
</feature>
<gene>
    <name evidence="13" type="ORF">C7M84_020018</name>
</gene>
<feature type="signal peptide" evidence="10">
    <location>
        <begin position="1"/>
        <end position="16"/>
    </location>
</feature>
<reference evidence="13 14" key="2">
    <citation type="submission" date="2019-01" db="EMBL/GenBank/DDBJ databases">
        <title>The decoding of complex shrimp genome reveals the adaptation for benthos swimmer, frequently molting mechanism and breeding impact on genome.</title>
        <authorList>
            <person name="Sun Y."/>
            <person name="Gao Y."/>
            <person name="Yu Y."/>
        </authorList>
    </citation>
    <scope>NUCLEOTIDE SEQUENCE [LARGE SCALE GENOMIC DNA]</scope>
    <source>
        <tissue evidence="13">Muscle</tissue>
    </source>
</reference>
<dbReference type="GO" id="GO:0006004">
    <property type="term" value="P:fucose metabolic process"/>
    <property type="evidence" value="ECO:0007669"/>
    <property type="project" value="InterPro"/>
</dbReference>
<evidence type="ECO:0000256" key="9">
    <source>
        <dbReference type="ARBA" id="ARBA00081661"/>
    </source>
</evidence>
<keyword evidence="4 10" id="KW-0732">Signal</keyword>
<keyword evidence="6" id="KW-0325">Glycoprotein</keyword>
<evidence type="ECO:0000256" key="1">
    <source>
        <dbReference type="ARBA" id="ARBA00004071"/>
    </source>
</evidence>
<evidence type="ECO:0000256" key="3">
    <source>
        <dbReference type="ARBA" id="ARBA00012662"/>
    </source>
</evidence>
<protein>
    <recommendedName>
        <fullName evidence="8">Putative alpha-L-fucosidase</fullName>
        <ecNumber evidence="3">3.2.1.51</ecNumber>
    </recommendedName>
    <alternativeName>
        <fullName evidence="9">Alpha-L-fucoside fucohydrolase</fullName>
    </alternativeName>
</protein>
<comment type="function">
    <text evidence="1">Alpha-L-fucosidase is responsible for hydrolyzing the alpha-1,6-linked fucose joined to the reducing-end N-acetylglucosamine of the carbohydrate moieties of glycoproteins.</text>
</comment>
<feature type="domain" description="Glycoside hydrolase family 29 N-terminal" evidence="11">
    <location>
        <begin position="15"/>
        <end position="350"/>
    </location>
</feature>
<dbReference type="Pfam" id="PF16757">
    <property type="entry name" value="Fucosidase_C"/>
    <property type="match status" value="1"/>
</dbReference>
<keyword evidence="14" id="KW-1185">Reference proteome</keyword>
<organism evidence="13 14">
    <name type="scientific">Penaeus vannamei</name>
    <name type="common">Whiteleg shrimp</name>
    <name type="synonym">Litopenaeus vannamei</name>
    <dbReference type="NCBI Taxonomy" id="6689"/>
    <lineage>
        <taxon>Eukaryota</taxon>
        <taxon>Metazoa</taxon>
        <taxon>Ecdysozoa</taxon>
        <taxon>Arthropoda</taxon>
        <taxon>Crustacea</taxon>
        <taxon>Multicrustacea</taxon>
        <taxon>Malacostraca</taxon>
        <taxon>Eumalacostraca</taxon>
        <taxon>Eucarida</taxon>
        <taxon>Decapoda</taxon>
        <taxon>Dendrobranchiata</taxon>
        <taxon>Penaeoidea</taxon>
        <taxon>Penaeidae</taxon>
        <taxon>Penaeus</taxon>
    </lineage>
</organism>
<evidence type="ECO:0000259" key="11">
    <source>
        <dbReference type="Pfam" id="PF01120"/>
    </source>
</evidence>
<dbReference type="Gene3D" id="2.60.40.1180">
    <property type="entry name" value="Golgi alpha-mannosidase II"/>
    <property type="match status" value="1"/>
</dbReference>
<dbReference type="Proteomes" id="UP000283509">
    <property type="component" value="Unassembled WGS sequence"/>
</dbReference>
<dbReference type="GO" id="GO:0004560">
    <property type="term" value="F:alpha-L-fucosidase activity"/>
    <property type="evidence" value="ECO:0007669"/>
    <property type="project" value="UniProtKB-EC"/>
</dbReference>
<dbReference type="PANTHER" id="PTHR10030">
    <property type="entry name" value="ALPHA-L-FUCOSIDASE"/>
    <property type="match status" value="1"/>
</dbReference>
<dbReference type="SMART" id="SM00812">
    <property type="entry name" value="Alpha_L_fucos"/>
    <property type="match status" value="1"/>
</dbReference>
<comment type="similarity">
    <text evidence="2">Belongs to the glycosyl hydrolase 29 family.</text>
</comment>
<dbReference type="InterPro" id="IPR013780">
    <property type="entry name" value="Glyco_hydro_b"/>
</dbReference>
<sequence>MLIVSLFLTLLAVCRAQYEPTWESLDSRPLPAWYDGAKVGIFIHWGVYSVPSFGSEWFWKDWQGFGIQKYVEFMEKNYRPGFTYADFAPGFTAEFFEPEEWASVFNASGARYVVLTSKHHEGFTLWPSRYSWNWNSLDVGPKRDLVGDLAKAVRSKSPHIHFGLYHSLFEWFHPLYLQDKANKYTTNDFVTRKTMPELYELVNTYQPEVIWSDGDWEAHDTYWNSTGFLAWLFNDSPVKDTVVVNDRWGSGITCHHGSFYTCSDRYNPGVLQPHKWENAMTLDKNSWGYRRNAPLGDYLSIHDLITTLAQTISCGGNLLVNVGPTHEGRLPVIMEERLRQLGSWLDVNGDAVYDSVPWKHQNDTLTPGVWYTSKDDLVYGIVLTWPKQNLLTLGAVASAKDVKLLGYHSPELPVLQVKAFLSLSGEICKGRNPGGLPAHVGSVEPVGVGAGHVGRDAGLDQIPSASRRKDLSRRHSSGLHIELRFADG</sequence>
<dbReference type="EC" id="3.2.1.51" evidence="3"/>
<feature type="chain" id="PRO_5018779210" description="Putative alpha-L-fucosidase" evidence="10">
    <location>
        <begin position="17"/>
        <end position="488"/>
    </location>
</feature>
<name>A0A3R7LT31_PENVA</name>
<evidence type="ECO:0000256" key="6">
    <source>
        <dbReference type="ARBA" id="ARBA00023180"/>
    </source>
</evidence>
<evidence type="ECO:0000256" key="5">
    <source>
        <dbReference type="ARBA" id="ARBA00022801"/>
    </source>
</evidence>
<evidence type="ECO:0000256" key="8">
    <source>
        <dbReference type="ARBA" id="ARBA00074133"/>
    </source>
</evidence>
<dbReference type="EMBL" id="QCYY01003804">
    <property type="protein sequence ID" value="ROT62149.1"/>
    <property type="molecule type" value="Genomic_DNA"/>
</dbReference>
<dbReference type="InterPro" id="IPR000933">
    <property type="entry name" value="Glyco_hydro_29"/>
</dbReference>
<evidence type="ECO:0000313" key="14">
    <source>
        <dbReference type="Proteomes" id="UP000283509"/>
    </source>
</evidence>
<dbReference type="PRINTS" id="PR00741">
    <property type="entry name" value="GLHYDRLASE29"/>
</dbReference>
<evidence type="ECO:0000256" key="7">
    <source>
        <dbReference type="ARBA" id="ARBA00023295"/>
    </source>
</evidence>
<dbReference type="OrthoDB" id="6039950at2759"/>
<dbReference type="InterPro" id="IPR016286">
    <property type="entry name" value="FUC_metazoa-typ"/>
</dbReference>
<dbReference type="GO" id="GO:0005764">
    <property type="term" value="C:lysosome"/>
    <property type="evidence" value="ECO:0007669"/>
    <property type="project" value="TreeGrafter"/>
</dbReference>
<dbReference type="STRING" id="6689.A0A3R7LT31"/>
<dbReference type="InterPro" id="IPR057739">
    <property type="entry name" value="Glyco_hydro_29_N"/>
</dbReference>
<evidence type="ECO:0000256" key="10">
    <source>
        <dbReference type="SAM" id="SignalP"/>
    </source>
</evidence>
<dbReference type="InterPro" id="IPR031919">
    <property type="entry name" value="Fucosidase_C"/>
</dbReference>
<comment type="caution">
    <text evidence="13">The sequence shown here is derived from an EMBL/GenBank/DDBJ whole genome shotgun (WGS) entry which is preliminary data.</text>
</comment>
<dbReference type="GO" id="GO:0016139">
    <property type="term" value="P:glycoside catabolic process"/>
    <property type="evidence" value="ECO:0007669"/>
    <property type="project" value="TreeGrafter"/>
</dbReference>
<proteinExistence type="inferred from homology"/>
<dbReference type="InterPro" id="IPR017853">
    <property type="entry name" value="GH"/>
</dbReference>
<dbReference type="Gene3D" id="3.20.20.80">
    <property type="entry name" value="Glycosidases"/>
    <property type="match status" value="1"/>
</dbReference>
<evidence type="ECO:0000259" key="12">
    <source>
        <dbReference type="Pfam" id="PF16757"/>
    </source>
</evidence>
<reference evidence="13 14" key="1">
    <citation type="submission" date="2018-04" db="EMBL/GenBank/DDBJ databases">
        <authorList>
            <person name="Zhang X."/>
            <person name="Yuan J."/>
            <person name="Li F."/>
            <person name="Xiang J."/>
        </authorList>
    </citation>
    <scope>NUCLEOTIDE SEQUENCE [LARGE SCALE GENOMIC DNA]</scope>
    <source>
        <tissue evidence="13">Muscle</tissue>
    </source>
</reference>
<feature type="non-terminal residue" evidence="13">
    <location>
        <position position="488"/>
    </location>
</feature>
<evidence type="ECO:0000256" key="4">
    <source>
        <dbReference type="ARBA" id="ARBA00022729"/>
    </source>
</evidence>
<dbReference type="SUPFAM" id="SSF51445">
    <property type="entry name" value="(Trans)glycosidases"/>
    <property type="match status" value="1"/>
</dbReference>
<dbReference type="AlphaFoldDB" id="A0A3R7LT31"/>
<keyword evidence="5" id="KW-0378">Hydrolase</keyword>
<dbReference type="PANTHER" id="PTHR10030:SF37">
    <property type="entry name" value="ALPHA-L-FUCOSIDASE-RELATED"/>
    <property type="match status" value="1"/>
</dbReference>